<reference evidence="1" key="1">
    <citation type="journal article" date="2020" name="New Phytol.">
        <title>Comparative genomics reveals dynamic genome evolution in host specialist ectomycorrhizal fungi.</title>
        <authorList>
            <person name="Lofgren L.A."/>
            <person name="Nguyen N.H."/>
            <person name="Vilgalys R."/>
            <person name="Ruytinx J."/>
            <person name="Liao H.L."/>
            <person name="Branco S."/>
            <person name="Kuo A."/>
            <person name="LaButti K."/>
            <person name="Lipzen A."/>
            <person name="Andreopoulos W."/>
            <person name="Pangilinan J."/>
            <person name="Riley R."/>
            <person name="Hundley H."/>
            <person name="Na H."/>
            <person name="Barry K."/>
            <person name="Grigoriev I.V."/>
            <person name="Stajich J.E."/>
            <person name="Kennedy P.G."/>
        </authorList>
    </citation>
    <scope>NUCLEOTIDE SEQUENCE</scope>
    <source>
        <strain evidence="1">MN1</strain>
    </source>
</reference>
<sequence length="70" mass="7359">MRSTKVFLTHCLSLIIFKCLPLFSSSLMLMLMLEVGGAGTGTGVLNSAISLPPPLSFAFLPLCSLPSSSL</sequence>
<protein>
    <submittedName>
        <fullName evidence="1">Uncharacterized protein</fullName>
    </submittedName>
</protein>
<dbReference type="EMBL" id="JABBWG010000004">
    <property type="protein sequence ID" value="KAG1823646.1"/>
    <property type="molecule type" value="Genomic_DNA"/>
</dbReference>
<dbReference type="AlphaFoldDB" id="A0A9P7DF91"/>
<comment type="caution">
    <text evidence="1">The sequence shown here is derived from an EMBL/GenBank/DDBJ whole genome shotgun (WGS) entry which is preliminary data.</text>
</comment>
<proteinExistence type="predicted"/>
<keyword evidence="3" id="KW-1185">Reference proteome</keyword>
<dbReference type="EMBL" id="JABBWG010000550">
    <property type="protein sequence ID" value="KAG1791797.1"/>
    <property type="molecule type" value="Genomic_DNA"/>
</dbReference>
<evidence type="ECO:0000313" key="2">
    <source>
        <dbReference type="EMBL" id="KAG1823646.1"/>
    </source>
</evidence>
<gene>
    <name evidence="2" type="ORF">BJ212DRAFT_1325724</name>
    <name evidence="1" type="ORF">BJ212DRAFT_1418409</name>
</gene>
<dbReference type="Proteomes" id="UP000807769">
    <property type="component" value="Unassembled WGS sequence"/>
</dbReference>
<name>A0A9P7DF91_9AGAM</name>
<dbReference type="RefSeq" id="XP_041197706.1">
    <property type="nucleotide sequence ID" value="XM_041334579.1"/>
</dbReference>
<accession>A0A9P7DF91</accession>
<organism evidence="1 3">
    <name type="scientific">Suillus subaureus</name>
    <dbReference type="NCBI Taxonomy" id="48587"/>
    <lineage>
        <taxon>Eukaryota</taxon>
        <taxon>Fungi</taxon>
        <taxon>Dikarya</taxon>
        <taxon>Basidiomycota</taxon>
        <taxon>Agaricomycotina</taxon>
        <taxon>Agaricomycetes</taxon>
        <taxon>Agaricomycetidae</taxon>
        <taxon>Boletales</taxon>
        <taxon>Suillineae</taxon>
        <taxon>Suillaceae</taxon>
        <taxon>Suillus</taxon>
    </lineage>
</organism>
<evidence type="ECO:0000313" key="1">
    <source>
        <dbReference type="EMBL" id="KAG1791797.1"/>
    </source>
</evidence>
<evidence type="ECO:0000313" key="3">
    <source>
        <dbReference type="Proteomes" id="UP000807769"/>
    </source>
</evidence>
<dbReference type="GeneID" id="64628596"/>